<dbReference type="Gene3D" id="2.30.30.40">
    <property type="entry name" value="SH3 Domains"/>
    <property type="match status" value="3"/>
</dbReference>
<evidence type="ECO:0000256" key="4">
    <source>
        <dbReference type="PROSITE-ProRule" id="PRU00192"/>
    </source>
</evidence>
<dbReference type="InterPro" id="IPR013783">
    <property type="entry name" value="Ig-like_fold"/>
</dbReference>
<dbReference type="InterPro" id="IPR036028">
    <property type="entry name" value="SH3-like_dom_sf"/>
</dbReference>
<name>A0ABM1SPD1_LIMPO</name>
<feature type="domain" description="SH3" evidence="7">
    <location>
        <begin position="1489"/>
        <end position="1556"/>
    </location>
</feature>
<evidence type="ECO:0000256" key="5">
    <source>
        <dbReference type="SAM" id="Coils"/>
    </source>
</evidence>
<dbReference type="Pfam" id="PF25523">
    <property type="entry name" value="Ig_RIMBP2"/>
    <property type="match status" value="1"/>
</dbReference>
<dbReference type="InterPro" id="IPR035753">
    <property type="entry name" value="RIM-BP_SH3_2"/>
</dbReference>
<keyword evidence="3" id="KW-0677">Repeat</keyword>
<feature type="domain" description="Fibronectin type-III" evidence="8">
    <location>
        <begin position="911"/>
        <end position="1004"/>
    </location>
</feature>
<evidence type="ECO:0000256" key="6">
    <source>
        <dbReference type="SAM" id="MobiDB-lite"/>
    </source>
</evidence>
<feature type="domain" description="Fibronectin type-III" evidence="8">
    <location>
        <begin position="1009"/>
        <end position="1104"/>
    </location>
</feature>
<feature type="region of interest" description="Disordered" evidence="6">
    <location>
        <begin position="1555"/>
        <end position="1584"/>
    </location>
</feature>
<dbReference type="SUPFAM" id="SSF49265">
    <property type="entry name" value="Fibronectin type III"/>
    <property type="match status" value="2"/>
</dbReference>
<dbReference type="PANTHER" id="PTHR14234:SF19">
    <property type="entry name" value="RIM-BINDING PROTEIN, ISOFORM F"/>
    <property type="match status" value="1"/>
</dbReference>
<dbReference type="Pfam" id="PF07653">
    <property type="entry name" value="SH3_2"/>
    <property type="match status" value="1"/>
</dbReference>
<dbReference type="CDD" id="cd00063">
    <property type="entry name" value="FN3"/>
    <property type="match status" value="2"/>
</dbReference>
<proteinExistence type="inferred from homology"/>
<dbReference type="GeneID" id="106462501"/>
<dbReference type="InterPro" id="IPR040325">
    <property type="entry name" value="RIMBP1/2/3"/>
</dbReference>
<feature type="coiled-coil region" evidence="5">
    <location>
        <begin position="56"/>
        <end position="289"/>
    </location>
</feature>
<evidence type="ECO:0000313" key="10">
    <source>
        <dbReference type="RefSeq" id="XP_022245487.1"/>
    </source>
</evidence>
<dbReference type="Pfam" id="PF00041">
    <property type="entry name" value="fn3"/>
    <property type="match status" value="1"/>
</dbReference>
<dbReference type="SMART" id="SM00060">
    <property type="entry name" value="FN3"/>
    <property type="match status" value="3"/>
</dbReference>
<dbReference type="CDD" id="cd12013">
    <property type="entry name" value="SH3_RIM-BP_3"/>
    <property type="match status" value="1"/>
</dbReference>
<protein>
    <submittedName>
        <fullName evidence="10">RIMS-binding protein 2-like isoform X1</fullName>
    </submittedName>
</protein>
<dbReference type="PANTHER" id="PTHR14234">
    <property type="entry name" value="RIM BINDING PROTEIN-RELATED"/>
    <property type="match status" value="1"/>
</dbReference>
<evidence type="ECO:0000256" key="2">
    <source>
        <dbReference type="ARBA" id="ARBA00022443"/>
    </source>
</evidence>
<dbReference type="InterPro" id="IPR036116">
    <property type="entry name" value="FN3_sf"/>
</dbReference>
<keyword evidence="9" id="KW-1185">Reference proteome</keyword>
<reference evidence="10" key="1">
    <citation type="submission" date="2025-08" db="UniProtKB">
        <authorList>
            <consortium name="RefSeq"/>
        </authorList>
    </citation>
    <scope>IDENTIFICATION</scope>
    <source>
        <tissue evidence="10">Muscle</tissue>
    </source>
</reference>
<sequence length="1584" mass="177974">MELELEQIKERPQKERESRKLKNKGNELTLDVQKRREKYKVLQRTKPHTTTIYRDIKELQKIIRQSSKERLQLERHLSRATEAAHRTVDVDLSKYVALEQTNQALRHRLEELDQLVKQKQNVESNLVEREEELTQLKAEVNEQKEICADLERQLSDTLYEKSDVEAHNVELQHQVSELERVTKECHQLRNSLEEIRHKYKTAQSDVVTLEGKVSSLETLVKHMREAAEKRKELDKEHGDALAELQKHQEEARLFGQNEDSEKQQSLEVIKSLESKVRELQKKCELQNVLHEELVLEMATLRRSREKWAWSTQRSHSADVSHGEELHSVQEVDRILASAGTLMSSTYGITAEPLSSDVTLSSQITTSESDLTTSLSSLVKPATSDQLSFSSSSLTTPTTLDSASKEIERILQRIEQDNKLLAELDKPKKTFSSSVPGSPIFSESSERMRAHTEGEAKLKEELSQLAAKLKPSFSSPAIDQLLLEPQKSKQMYSQLARYRGVRRPSVTRRELDLLMAKLEQDDKLLAELDRQIPGYVSWTSSHLSAVQSLFGPSVVSYSTAPPFSMTATSFATPFQTARPIVSPAPVSIITAPASRVHVMATYTCPQMTPTSTYITPQITSAIVPAITAASPAQVDSGMATSVDDMYQMIGTEDDALGKSSVDHIELPGRGHCRVYMARYSYDPLQQSPNENPEAELELSAGDYVLIFGEMDEDGFFSGELLDGRKGLVPSNFVELLYDENLFDFQATVLYGNRDPDDSSASYAHGTDYDFSGSSGPEEMYSLPAEDYHRMNDYIDLKDIEEVDEDDLSDVEREMDGPVPPPQRLILERQLNKSILIGWLPPEGAKGNIKMYHVYVDGILKAMINSSERTRALVEGVDSSQPHRISVQSVTSMGHHSRDAACTITIGKDIPLAPSCIKASNVTSTSAVISWLPSNSNFNHAIAVNNVEIQVVKPGIFRHNITGLVPNTQYKVSIRAKPGKLLYNAKRNPKKLDMLTMFVEFRTLPKGLPDPPVDIQVEAGPQDGTLLVTWLPVTINPTGTSNGVPVTGYAIFAAGKKVAEVYSPTGDHALLQVKDLFPLAKKTVTVRTKSGDSLSSDSMPCVIPEALIKTSAHKSSVPYRKRASFDELGSDSGSESDTELAELVNHVARRSQAFESNQLSPERFQGSVDEFGQYELCDILEEREENGFEYEQCRKDRTRYSSLGNGDVKWEWTRDNRDQNSLRHSVISKNQPQSVDSPTTVCKYVTRFCDRKMNHLREGHQNSAGQLVIEPDDNLSDREIYPTQTRMTIPSIEITKVNASESHNSMENFSEEEYEAVRSEDNVASKSYLNKLSMSRKQVYGIEKNGPCPVSPSQTHHLSREDHNYYEYVPPVSHLKDGISYRDQCQVIEVNHSENSVRWFVALFDYIPHTMSPNPDTTEELPFQEGQLIKIYGDKDPDGYYKGEINGRVGFVPCNMVSEVQMEEEQLLNENAFSGQHPSLGNRDSDSVSGMPLRKMVALYDYDPQELSPNVDLEMELAFNTGDIINVYGEVDEDGFFMGEINGVHGLVPSNFLTDAPPDYRDNRSVPKELFDTGSRTKEPQELSSQ</sequence>
<keyword evidence="5" id="KW-0175">Coiled coil</keyword>
<dbReference type="Pfam" id="PF14604">
    <property type="entry name" value="SH3_9"/>
    <property type="match status" value="2"/>
</dbReference>
<evidence type="ECO:0000313" key="9">
    <source>
        <dbReference type="Proteomes" id="UP000694941"/>
    </source>
</evidence>
<evidence type="ECO:0000259" key="8">
    <source>
        <dbReference type="PROSITE" id="PS50853"/>
    </source>
</evidence>
<feature type="domain" description="SH3" evidence="7">
    <location>
        <begin position="1393"/>
        <end position="1460"/>
    </location>
</feature>
<dbReference type="InterPro" id="IPR057884">
    <property type="entry name" value="FN3_RIM-BP1/2/3"/>
</dbReference>
<evidence type="ECO:0000256" key="3">
    <source>
        <dbReference type="ARBA" id="ARBA00022737"/>
    </source>
</evidence>
<dbReference type="Proteomes" id="UP000694941">
    <property type="component" value="Unplaced"/>
</dbReference>
<comment type="similarity">
    <text evidence="1">Belongs to the RIMBP family.</text>
</comment>
<keyword evidence="2 4" id="KW-0728">SH3 domain</keyword>
<feature type="domain" description="SH3" evidence="7">
    <location>
        <begin position="669"/>
        <end position="737"/>
    </location>
</feature>
<dbReference type="InterPro" id="IPR035755">
    <property type="entry name" value="RIM-BP_SH3_3"/>
</dbReference>
<feature type="compositionally biased region" description="Basic and acidic residues" evidence="6">
    <location>
        <begin position="1556"/>
        <end position="1584"/>
    </location>
</feature>
<dbReference type="Gene3D" id="2.60.40.10">
    <property type="entry name" value="Immunoglobulins"/>
    <property type="match status" value="3"/>
</dbReference>
<dbReference type="SUPFAM" id="SSF50044">
    <property type="entry name" value="SH3-domain"/>
    <property type="match status" value="3"/>
</dbReference>
<dbReference type="InterPro" id="IPR003961">
    <property type="entry name" value="FN3_dom"/>
</dbReference>
<dbReference type="RefSeq" id="XP_022245487.1">
    <property type="nucleotide sequence ID" value="XM_022389779.1"/>
</dbReference>
<dbReference type="SMART" id="SM00326">
    <property type="entry name" value="SH3"/>
    <property type="match status" value="3"/>
</dbReference>
<feature type="region of interest" description="Disordered" evidence="6">
    <location>
        <begin position="1"/>
        <end position="27"/>
    </location>
</feature>
<dbReference type="PROSITE" id="PS50002">
    <property type="entry name" value="SH3"/>
    <property type="match status" value="3"/>
</dbReference>
<gene>
    <name evidence="10" type="primary">LOC106462501</name>
</gene>
<dbReference type="PROSITE" id="PS50853">
    <property type="entry name" value="FN3"/>
    <property type="match status" value="3"/>
</dbReference>
<feature type="compositionally biased region" description="Basic and acidic residues" evidence="6">
    <location>
        <begin position="1"/>
        <end position="20"/>
    </location>
</feature>
<dbReference type="InterPro" id="IPR001452">
    <property type="entry name" value="SH3_domain"/>
</dbReference>
<evidence type="ECO:0000259" key="7">
    <source>
        <dbReference type="PROSITE" id="PS50002"/>
    </source>
</evidence>
<organism evidence="9 10">
    <name type="scientific">Limulus polyphemus</name>
    <name type="common">Atlantic horseshoe crab</name>
    <dbReference type="NCBI Taxonomy" id="6850"/>
    <lineage>
        <taxon>Eukaryota</taxon>
        <taxon>Metazoa</taxon>
        <taxon>Ecdysozoa</taxon>
        <taxon>Arthropoda</taxon>
        <taxon>Chelicerata</taxon>
        <taxon>Merostomata</taxon>
        <taxon>Xiphosura</taxon>
        <taxon>Limulidae</taxon>
        <taxon>Limulus</taxon>
    </lineage>
</organism>
<dbReference type="CDD" id="cd12014">
    <property type="entry name" value="SH3_RIM-BP_1"/>
    <property type="match status" value="1"/>
</dbReference>
<accession>A0ABM1SPD1</accession>
<dbReference type="CDD" id="cd12012">
    <property type="entry name" value="SH3_RIM-BP_2"/>
    <property type="match status" value="1"/>
</dbReference>
<feature type="domain" description="Fibronectin type-III" evidence="8">
    <location>
        <begin position="819"/>
        <end position="907"/>
    </location>
</feature>
<evidence type="ECO:0000256" key="1">
    <source>
        <dbReference type="ARBA" id="ARBA00010749"/>
    </source>
</evidence>